<organism evidence="2 3">
    <name type="scientific">Wolfiporia cocos (strain MD-104)</name>
    <name type="common">Brown rot fungus</name>
    <dbReference type="NCBI Taxonomy" id="742152"/>
    <lineage>
        <taxon>Eukaryota</taxon>
        <taxon>Fungi</taxon>
        <taxon>Dikarya</taxon>
        <taxon>Basidiomycota</taxon>
        <taxon>Agaricomycotina</taxon>
        <taxon>Agaricomycetes</taxon>
        <taxon>Polyporales</taxon>
        <taxon>Phaeolaceae</taxon>
        <taxon>Wolfiporia</taxon>
    </lineage>
</organism>
<evidence type="ECO:0000313" key="3">
    <source>
        <dbReference type="Proteomes" id="UP000218811"/>
    </source>
</evidence>
<dbReference type="Proteomes" id="UP000218811">
    <property type="component" value="Unassembled WGS sequence"/>
</dbReference>
<evidence type="ECO:0000256" key="1">
    <source>
        <dbReference type="SAM" id="MobiDB-lite"/>
    </source>
</evidence>
<evidence type="ECO:0000313" key="2">
    <source>
        <dbReference type="EMBL" id="PCH44813.1"/>
    </source>
</evidence>
<protein>
    <submittedName>
        <fullName evidence="2">Uncharacterized protein</fullName>
    </submittedName>
</protein>
<sequence>MAMHPGARARPIYFPGCTNFLLAYPTESSRPSRAVPPPSGRHADRRSQHQFRSVQREEHALSVGSPLL</sequence>
<dbReference type="AlphaFoldDB" id="A0A2H3JXV2"/>
<dbReference type="EMBL" id="KB468168">
    <property type="protein sequence ID" value="PCH44813.1"/>
    <property type="molecule type" value="Genomic_DNA"/>
</dbReference>
<gene>
    <name evidence="2" type="ORF">WOLCODRAFT_27076</name>
</gene>
<name>A0A2H3JXV2_WOLCO</name>
<reference evidence="2 3" key="1">
    <citation type="journal article" date="2012" name="Science">
        <title>The Paleozoic origin of enzymatic lignin decomposition reconstructed from 31 fungal genomes.</title>
        <authorList>
            <person name="Floudas D."/>
            <person name="Binder M."/>
            <person name="Riley R."/>
            <person name="Barry K."/>
            <person name="Blanchette R.A."/>
            <person name="Henrissat B."/>
            <person name="Martinez A.T."/>
            <person name="Otillar R."/>
            <person name="Spatafora J.W."/>
            <person name="Yadav J.S."/>
            <person name="Aerts A."/>
            <person name="Benoit I."/>
            <person name="Boyd A."/>
            <person name="Carlson A."/>
            <person name="Copeland A."/>
            <person name="Coutinho P.M."/>
            <person name="de Vries R.P."/>
            <person name="Ferreira P."/>
            <person name="Findley K."/>
            <person name="Foster B."/>
            <person name="Gaskell J."/>
            <person name="Glotzer D."/>
            <person name="Gorecki P."/>
            <person name="Heitman J."/>
            <person name="Hesse C."/>
            <person name="Hori C."/>
            <person name="Igarashi K."/>
            <person name="Jurgens J.A."/>
            <person name="Kallen N."/>
            <person name="Kersten P."/>
            <person name="Kohler A."/>
            <person name="Kuees U."/>
            <person name="Kumar T.K.A."/>
            <person name="Kuo A."/>
            <person name="LaButti K."/>
            <person name="Larrondo L.F."/>
            <person name="Lindquist E."/>
            <person name="Ling A."/>
            <person name="Lombard V."/>
            <person name="Lucas S."/>
            <person name="Lundell T."/>
            <person name="Martin R."/>
            <person name="McLaughlin D.J."/>
            <person name="Morgenstern I."/>
            <person name="Morin E."/>
            <person name="Murat C."/>
            <person name="Nagy L.G."/>
            <person name="Nolan M."/>
            <person name="Ohm R.A."/>
            <person name="Patyshakuliyeva A."/>
            <person name="Rokas A."/>
            <person name="Ruiz-Duenas F.J."/>
            <person name="Sabat G."/>
            <person name="Salamov A."/>
            <person name="Samejima M."/>
            <person name="Schmutz J."/>
            <person name="Slot J.C."/>
            <person name="St John F."/>
            <person name="Stenlid J."/>
            <person name="Sun H."/>
            <person name="Sun S."/>
            <person name="Syed K."/>
            <person name="Tsang A."/>
            <person name="Wiebenga A."/>
            <person name="Young D."/>
            <person name="Pisabarro A."/>
            <person name="Eastwood D.C."/>
            <person name="Martin F."/>
            <person name="Cullen D."/>
            <person name="Grigoriev I.V."/>
            <person name="Hibbett D.S."/>
        </authorList>
    </citation>
    <scope>NUCLEOTIDE SEQUENCE [LARGE SCALE GENOMIC DNA]</scope>
    <source>
        <strain evidence="2 3">MD-104</strain>
    </source>
</reference>
<accession>A0A2H3JXV2</accession>
<feature type="region of interest" description="Disordered" evidence="1">
    <location>
        <begin position="27"/>
        <end position="68"/>
    </location>
</feature>
<proteinExistence type="predicted"/>
<keyword evidence="3" id="KW-1185">Reference proteome</keyword>